<proteinExistence type="predicted"/>
<dbReference type="AlphaFoldDB" id="A0A6S7I2R3"/>
<protein>
    <submittedName>
        <fullName evidence="1">Uncharacterized protein</fullName>
    </submittedName>
</protein>
<sequence length="117" mass="13740">MGQLVDDIERIFHDQNTRYDANALYLWAIMQDMPTGQFPRRLEEDGFKKKWSGKMAIECLEWQAFSRQIETRHEYNNTEKRIGARRLPVDGFHAESQTVFKVVIGMVTITTSTADRR</sequence>
<comment type="caution">
    <text evidence="1">The sequence shown here is derived from an EMBL/GenBank/DDBJ whole genome shotgun (WGS) entry which is preliminary data.</text>
</comment>
<accession>A0A6S7I2R3</accession>
<evidence type="ECO:0000313" key="2">
    <source>
        <dbReference type="Proteomes" id="UP001152795"/>
    </source>
</evidence>
<dbReference type="EMBL" id="CACRXK020007718">
    <property type="protein sequence ID" value="CAB4013015.1"/>
    <property type="molecule type" value="Genomic_DNA"/>
</dbReference>
<evidence type="ECO:0000313" key="1">
    <source>
        <dbReference type="EMBL" id="CAB4013015.1"/>
    </source>
</evidence>
<dbReference type="Proteomes" id="UP001152795">
    <property type="component" value="Unassembled WGS sequence"/>
</dbReference>
<gene>
    <name evidence="1" type="ORF">PACLA_8A084337</name>
</gene>
<name>A0A6S7I2R3_PARCT</name>
<organism evidence="1 2">
    <name type="scientific">Paramuricea clavata</name>
    <name type="common">Red gorgonian</name>
    <name type="synonym">Violescent sea-whip</name>
    <dbReference type="NCBI Taxonomy" id="317549"/>
    <lineage>
        <taxon>Eukaryota</taxon>
        <taxon>Metazoa</taxon>
        <taxon>Cnidaria</taxon>
        <taxon>Anthozoa</taxon>
        <taxon>Octocorallia</taxon>
        <taxon>Malacalcyonacea</taxon>
        <taxon>Plexauridae</taxon>
        <taxon>Paramuricea</taxon>
    </lineage>
</organism>
<dbReference type="OrthoDB" id="414982at2759"/>
<keyword evidence="2" id="KW-1185">Reference proteome</keyword>
<reference evidence="1" key="1">
    <citation type="submission" date="2020-04" db="EMBL/GenBank/DDBJ databases">
        <authorList>
            <person name="Alioto T."/>
            <person name="Alioto T."/>
            <person name="Gomez Garrido J."/>
        </authorList>
    </citation>
    <scope>NUCLEOTIDE SEQUENCE</scope>
    <source>
        <strain evidence="1">A484AB</strain>
    </source>
</reference>